<keyword evidence="2" id="KW-0812">Transmembrane</keyword>
<feature type="transmembrane region" description="Helical" evidence="2">
    <location>
        <begin position="101"/>
        <end position="119"/>
    </location>
</feature>
<sequence>MSAIRDSLRACGEFAAAGANSWRTGSRRGQVLMLTVLLAGVLVSFGVSLARYDWMPLTAYFVWLLLGVLLLRLWPLVALSAVTTAAAFTAVLWAGGGALEVRQMTAMVAFVIAVALILYQAAHQRSGLPVTLGEAMLSELRDRLQAQGVMPPLPQEWEAQSAVRSSQGLSYAGDFFVADLAEGPHGPRLEMVLVDVCGKGVAVGPQALQFAGALGGLLGSLPPHELFDAANRFLLRQHSDESFATAVHLVVDLDPGTYTVTSAGHPPALRWASLDRRWEVDNARGMALGILPDPELHSSEGVLGPGDALMFYTDGVIETRDADLDAGISWLQGTARRAVRTGFDGAARRIIRQVPGGDDDRAVLILSRGLPAAVASPVVIDAPGARAAQAPAVAGEAPRGE</sequence>
<dbReference type="SMART" id="SM00331">
    <property type="entry name" value="PP2C_SIG"/>
    <property type="match status" value="1"/>
</dbReference>
<protein>
    <submittedName>
        <fullName evidence="4">PP2C family protein-serine/threonine phosphatase</fullName>
    </submittedName>
</protein>
<keyword evidence="2" id="KW-1133">Transmembrane helix</keyword>
<evidence type="ECO:0000313" key="5">
    <source>
        <dbReference type="Proteomes" id="UP001500621"/>
    </source>
</evidence>
<dbReference type="PANTHER" id="PTHR43156:SF2">
    <property type="entry name" value="STAGE II SPORULATION PROTEIN E"/>
    <property type="match status" value="1"/>
</dbReference>
<dbReference type="InterPro" id="IPR001932">
    <property type="entry name" value="PPM-type_phosphatase-like_dom"/>
</dbReference>
<keyword evidence="1" id="KW-0378">Hydrolase</keyword>
<dbReference type="InterPro" id="IPR036457">
    <property type="entry name" value="PPM-type-like_dom_sf"/>
</dbReference>
<dbReference type="PANTHER" id="PTHR43156">
    <property type="entry name" value="STAGE II SPORULATION PROTEIN E-RELATED"/>
    <property type="match status" value="1"/>
</dbReference>
<feature type="transmembrane region" description="Helical" evidence="2">
    <location>
        <begin position="76"/>
        <end position="95"/>
    </location>
</feature>
<proteinExistence type="predicted"/>
<dbReference type="Gene3D" id="3.60.40.10">
    <property type="entry name" value="PPM-type phosphatase domain"/>
    <property type="match status" value="1"/>
</dbReference>
<evidence type="ECO:0000313" key="4">
    <source>
        <dbReference type="EMBL" id="GAA4691665.1"/>
    </source>
</evidence>
<dbReference type="InterPro" id="IPR052016">
    <property type="entry name" value="Bact_Sigma-Reg"/>
</dbReference>
<organism evidence="4 5">
    <name type="scientific">Nocardioides nanhaiensis</name>
    <dbReference type="NCBI Taxonomy" id="1476871"/>
    <lineage>
        <taxon>Bacteria</taxon>
        <taxon>Bacillati</taxon>
        <taxon>Actinomycetota</taxon>
        <taxon>Actinomycetes</taxon>
        <taxon>Propionibacteriales</taxon>
        <taxon>Nocardioidaceae</taxon>
        <taxon>Nocardioides</taxon>
    </lineage>
</organism>
<dbReference type="EMBL" id="BAABIM010000003">
    <property type="protein sequence ID" value="GAA4691665.1"/>
    <property type="molecule type" value="Genomic_DNA"/>
</dbReference>
<dbReference type="Pfam" id="PF07228">
    <property type="entry name" value="SpoIIE"/>
    <property type="match status" value="1"/>
</dbReference>
<evidence type="ECO:0000256" key="1">
    <source>
        <dbReference type="ARBA" id="ARBA00022801"/>
    </source>
</evidence>
<feature type="transmembrane region" description="Helical" evidence="2">
    <location>
        <begin position="31"/>
        <end position="48"/>
    </location>
</feature>
<evidence type="ECO:0000256" key="2">
    <source>
        <dbReference type="SAM" id="Phobius"/>
    </source>
</evidence>
<dbReference type="SUPFAM" id="SSF81606">
    <property type="entry name" value="PP2C-like"/>
    <property type="match status" value="1"/>
</dbReference>
<keyword evidence="2" id="KW-0472">Membrane</keyword>
<reference evidence="5" key="1">
    <citation type="journal article" date="2019" name="Int. J. Syst. Evol. Microbiol.">
        <title>The Global Catalogue of Microorganisms (GCM) 10K type strain sequencing project: providing services to taxonomists for standard genome sequencing and annotation.</title>
        <authorList>
            <consortium name="The Broad Institute Genomics Platform"/>
            <consortium name="The Broad Institute Genome Sequencing Center for Infectious Disease"/>
            <person name="Wu L."/>
            <person name="Ma J."/>
        </authorList>
    </citation>
    <scope>NUCLEOTIDE SEQUENCE [LARGE SCALE GENOMIC DNA]</scope>
    <source>
        <strain evidence="5">JCM 18127</strain>
    </source>
</reference>
<evidence type="ECO:0000259" key="3">
    <source>
        <dbReference type="SMART" id="SM00331"/>
    </source>
</evidence>
<dbReference type="RefSeq" id="WP_345267646.1">
    <property type="nucleotide sequence ID" value="NZ_BAABIM010000003.1"/>
</dbReference>
<feature type="domain" description="PPM-type phosphatase" evidence="3">
    <location>
        <begin position="156"/>
        <end position="368"/>
    </location>
</feature>
<gene>
    <name evidence="4" type="ORF">GCM10023226_31970</name>
</gene>
<dbReference type="Proteomes" id="UP001500621">
    <property type="component" value="Unassembled WGS sequence"/>
</dbReference>
<name>A0ABP8WL49_9ACTN</name>
<comment type="caution">
    <text evidence="4">The sequence shown here is derived from an EMBL/GenBank/DDBJ whole genome shotgun (WGS) entry which is preliminary data.</text>
</comment>
<accession>A0ABP8WL49</accession>
<keyword evidence="5" id="KW-1185">Reference proteome</keyword>